<dbReference type="PANTHER" id="PTHR10161:SF14">
    <property type="entry name" value="TARTRATE-RESISTANT ACID PHOSPHATASE TYPE 5"/>
    <property type="match status" value="1"/>
</dbReference>
<feature type="domain" description="Calcineurin-like phosphoesterase" evidence="3">
    <location>
        <begin position="61"/>
        <end position="245"/>
    </location>
</feature>
<keyword evidence="2" id="KW-0378">Hydrolase</keyword>
<dbReference type="GO" id="GO:0016787">
    <property type="term" value="F:hydrolase activity"/>
    <property type="evidence" value="ECO:0007669"/>
    <property type="project" value="UniProtKB-KW"/>
</dbReference>
<dbReference type="Gene3D" id="3.60.21.10">
    <property type="match status" value="1"/>
</dbReference>
<accession>A0A3G6RHT2</accession>
<dbReference type="PANTHER" id="PTHR10161">
    <property type="entry name" value="TARTRATE-RESISTANT ACID PHOSPHATASE TYPE 5"/>
    <property type="match status" value="1"/>
</dbReference>
<keyword evidence="7" id="KW-1185">Reference proteome</keyword>
<evidence type="ECO:0000256" key="1">
    <source>
        <dbReference type="ARBA" id="ARBA00022729"/>
    </source>
</evidence>
<evidence type="ECO:0000259" key="3">
    <source>
        <dbReference type="Pfam" id="PF00149"/>
    </source>
</evidence>
<dbReference type="Proteomes" id="UP000236262">
    <property type="component" value="Unassembled WGS sequence"/>
</dbReference>
<dbReference type="InterPro" id="IPR051558">
    <property type="entry name" value="Metallophosphoesterase_PAP"/>
</dbReference>
<reference evidence="4 7" key="2">
    <citation type="submission" date="2018-11" db="EMBL/GenBank/DDBJ databases">
        <title>Proposal to divide the Flavobacteriaceae and reorganize its genera based on Amino Acid Identity values calculated from whole genome sequences.</title>
        <authorList>
            <person name="Nicholson A.C."/>
            <person name="Gulvik C.A."/>
            <person name="Whitney A.M."/>
            <person name="Humrighouse B.W."/>
            <person name="Bell M."/>
            <person name="Holmes B."/>
            <person name="Steigerwalt A.G."/>
            <person name="Villarma A."/>
            <person name="Sheth M."/>
            <person name="Batra D."/>
            <person name="Pryor J."/>
            <person name="Bernardet J.-F."/>
            <person name="Hugo C."/>
            <person name="Kampfer P."/>
            <person name="Newman J."/>
            <person name="McQuiston J.R."/>
        </authorList>
    </citation>
    <scope>NUCLEOTIDE SEQUENCE [LARGE SCALE GENOMIC DNA]</scope>
    <source>
        <strain evidence="4 7">KC_1864</strain>
    </source>
</reference>
<reference evidence="5 6" key="1">
    <citation type="submission" date="2018-01" db="EMBL/GenBank/DDBJ databases">
        <title>Draft genome sequences of Chryseobacterium lactis NCTC11390, Chryseobacterium oncorhynchi 701B-08, and Chryseobacterium viscerum 687B-08.</title>
        <authorList>
            <person name="Jeong J.-J."/>
            <person name="Lee Y.J."/>
            <person name="Park B."/>
            <person name="Choi I.-G."/>
            <person name="Kim K.D."/>
        </authorList>
    </citation>
    <scope>NUCLEOTIDE SEQUENCE [LARGE SCALE GENOMIC DNA]</scope>
    <source>
        <strain evidence="5 6">NCTC11390</strain>
    </source>
</reference>
<dbReference type="AlphaFoldDB" id="A0A3G6RHT2"/>
<dbReference type="InterPro" id="IPR029052">
    <property type="entry name" value="Metallo-depent_PP-like"/>
</dbReference>
<dbReference type="Gene3D" id="2.40.160.50">
    <property type="entry name" value="membrane protein fhac: a member of the omp85/tpsb transporter family"/>
    <property type="match status" value="1"/>
</dbReference>
<name>A0A3G6RHT2_CHRLC</name>
<dbReference type="InterPro" id="IPR004843">
    <property type="entry name" value="Calcineurin-like_PHP"/>
</dbReference>
<dbReference type="EMBL" id="CP033924">
    <property type="protein sequence ID" value="AZA84125.1"/>
    <property type="molecule type" value="Genomic_DNA"/>
</dbReference>
<dbReference type="EMBL" id="PPEH01000006">
    <property type="protein sequence ID" value="PNW12680.1"/>
    <property type="molecule type" value="Genomic_DNA"/>
</dbReference>
<evidence type="ECO:0000313" key="5">
    <source>
        <dbReference type="EMBL" id="PNW12680.1"/>
    </source>
</evidence>
<evidence type="ECO:0000256" key="2">
    <source>
        <dbReference type="ARBA" id="ARBA00022801"/>
    </source>
</evidence>
<keyword evidence="1" id="KW-0732">Signal</keyword>
<evidence type="ECO:0000313" key="6">
    <source>
        <dbReference type="Proteomes" id="UP000236262"/>
    </source>
</evidence>
<proteinExistence type="predicted"/>
<dbReference type="PROSITE" id="PS51257">
    <property type="entry name" value="PROKAR_LIPOPROTEIN"/>
    <property type="match status" value="1"/>
</dbReference>
<evidence type="ECO:0000313" key="7">
    <source>
        <dbReference type="Proteomes" id="UP000279972"/>
    </source>
</evidence>
<dbReference type="RefSeq" id="WP_103292785.1">
    <property type="nucleotide sequence ID" value="NZ_CP033924.1"/>
</dbReference>
<dbReference type="Pfam" id="PF00149">
    <property type="entry name" value="Metallophos"/>
    <property type="match status" value="1"/>
</dbReference>
<dbReference type="Proteomes" id="UP000279972">
    <property type="component" value="Chromosome"/>
</dbReference>
<organism evidence="5 6">
    <name type="scientific">Chryseobacterium lactis</name>
    <dbReference type="NCBI Taxonomy" id="1241981"/>
    <lineage>
        <taxon>Bacteria</taxon>
        <taxon>Pseudomonadati</taxon>
        <taxon>Bacteroidota</taxon>
        <taxon>Flavobacteriia</taxon>
        <taxon>Flavobacteriales</taxon>
        <taxon>Weeksellaceae</taxon>
        <taxon>Chryseobacterium group</taxon>
        <taxon>Chryseobacterium</taxon>
    </lineage>
</organism>
<evidence type="ECO:0000313" key="4">
    <source>
        <dbReference type="EMBL" id="AZA84125.1"/>
    </source>
</evidence>
<dbReference type="KEGG" id="clac:EG342_20530"/>
<sequence>MQFNIKNTVPVSIKISLLGIILQSCATYDVQKSKSLAELPLQDSANIAHQFLLIGNLGGADRHSSQKTLQKLQNRLNNASAKSTLLFLGDNLYSQGMSGENNKESKQAQSIVENKLKITKNYKGNTVVIPGNHDWQYGLKGMKNQEKAVSQYLNTKKAFLPKNGCPIDKLKLENNITLITVDSQWFLENWENDSKINADCDIKSREDFFKEFEGLINKNQNNLIVVALHHPLISKGIHAGYFSWKDQLFPLGNQVPLPGIGTLINAFRSTSGISPQDMNNAHYIALTSRLKSIVQNNDNVIFVSGHDHNLQYLEEKNVRQIISGAGSENGAAKIAHSQGFSYGGNGYAVLNINQDGSANVAYYSTQNNSERLLTTIQVLKKVQHPTPTNNTSEKFSKTIMTSVYPESLTKKSRFYTWLWGEHYRKYYSIPIEAKVATLDTLKGGVTPVRAGGGHQSNSLQLVAKNGQEYAMRGVKKSAIRFFNAVAFKNSSLGADFEGTAAERFLLDFYTTGHPYTPFAIENMAEKINVLHTNSQLYYIPKQNKLGGFNSEYGNELYQIEGKLSGSKEDLKQLNGAKATMNTMDMMENLHKSEKYSVDQQSYIRARIFDMLLGDWDRHEGQWRWVEYKENDRYVYKPIPKDRDQAFSKYDGVVFKFIMMAPALRHMQTFKQDIRNVKWMNREPYPLDLAFLKNATEQDWKREAAYIQQNLSDKVIDEGFRNLPPEVQDETIRLIQKNLKIRRDKMVQYATEYYKALQKTVVLTGTNHQDQFVIKKEKNKINITQYRVKKEGNELVFQREYPKDMTKEIWVYGLDDNDTFDVSGTENSGIKVRIIGGENNDVYNIANGRNIKLYDFKSQKNTYQLAGHTTKKISDDYEINTYNYAKPTYDFFAGYPSISYNPDEGAKIGAHVGYTQNGFERNPYSARHTLQANYLTATGGAEFIYDGSFPNAIGKWAFNLNARFTTSNFAQNYFGFGNETVNNQDQFGKDYNRVKMQQIQFTPSLSRKSFLGFVQSIQLKYEDYKPKYTPERFITQSGQIDSRTFDSQKFLGAKYTFSYDHSDSPSFPTMGFGFSLSAAWKTNLEDTKRNFMTYEGLLNMAHRIDNKGHFVFATKVQGRYINNQHYEFFQGAELGGNNGLRSFRDYRFLGRSSLFQNSEVRWNFGRIKNGVAPVDFGILGGYDYGRVWMDGDDSRKWHQSVGGGIWMSALETLSIRATYFTGSEGGRFSAGAGFWF</sequence>
<dbReference type="OrthoDB" id="333971at2"/>
<dbReference type="SUPFAM" id="SSF56300">
    <property type="entry name" value="Metallo-dependent phosphatases"/>
    <property type="match status" value="1"/>
</dbReference>
<gene>
    <name evidence="5" type="ORF">C1637_16690</name>
    <name evidence="4" type="ORF">EG342_20530</name>
</gene>
<protein>
    <submittedName>
        <fullName evidence="5">Metallophosphoesterase</fullName>
    </submittedName>
</protein>